<keyword evidence="3" id="KW-1185">Reference proteome</keyword>
<sequence>MRDLNESDAAANGSAQPGITAAISSVSNPELESLLSSLITGKPQTNGVAENGHRNGEVSSESEEEKKLTTVEELAASLQYLQHQMNRILDAMKIDPCSCASCSRRDGSMCQKERPQQSQTPASQASSDSSPPVQNPSNGSMDAGTSLLMQIFQNQQNGHASSPAVNGNGVAPNKAPLPPSVTRTSNAGRRSKYCTPEEKRLVAEYAHMHGASAAARKFNIPPAIASYYYKREMRNAAPRESTSTPLDDIADLLPTHSGDTPGPESAPPTPVKKDSFKMDLSNPAHTSGSPGFLRGRGRGRPKLIGDELDAELVEHMVNIKNHEGHLTASQALEFARDFIMQKQPGLLVEQGGHVSLKITWAMKLVSRIAERQKEIEMGLQAGALATMHKQANLPDASLLEQHQMTELLKQMSANALANAGNGLDLEMGASGEEGEPDDDTEDPTETALDGDTHYNTAIPGEF</sequence>
<evidence type="ECO:0000256" key="1">
    <source>
        <dbReference type="SAM" id="MobiDB-lite"/>
    </source>
</evidence>
<evidence type="ECO:0000313" key="2">
    <source>
        <dbReference type="EMBL" id="KAK0422925.1"/>
    </source>
</evidence>
<protein>
    <submittedName>
        <fullName evidence="2">Uncharacterized protein</fullName>
    </submittedName>
</protein>
<dbReference type="PANTHER" id="PTHR36522">
    <property type="entry name" value="AT HOOK-CONTAINING PROTEIN ATTF-4"/>
    <property type="match status" value="1"/>
</dbReference>
<dbReference type="Proteomes" id="UP001175271">
    <property type="component" value="Unassembled WGS sequence"/>
</dbReference>
<organism evidence="2 3">
    <name type="scientific">Steinernema hermaphroditum</name>
    <dbReference type="NCBI Taxonomy" id="289476"/>
    <lineage>
        <taxon>Eukaryota</taxon>
        <taxon>Metazoa</taxon>
        <taxon>Ecdysozoa</taxon>
        <taxon>Nematoda</taxon>
        <taxon>Chromadorea</taxon>
        <taxon>Rhabditida</taxon>
        <taxon>Tylenchina</taxon>
        <taxon>Panagrolaimomorpha</taxon>
        <taxon>Strongyloidoidea</taxon>
        <taxon>Steinernematidae</taxon>
        <taxon>Steinernema</taxon>
    </lineage>
</organism>
<feature type="region of interest" description="Disordered" evidence="1">
    <location>
        <begin position="422"/>
        <end position="462"/>
    </location>
</feature>
<comment type="caution">
    <text evidence="2">The sequence shown here is derived from an EMBL/GenBank/DDBJ whole genome shotgun (WGS) entry which is preliminary data.</text>
</comment>
<evidence type="ECO:0000313" key="3">
    <source>
        <dbReference type="Proteomes" id="UP001175271"/>
    </source>
</evidence>
<feature type="region of interest" description="Disordered" evidence="1">
    <location>
        <begin position="157"/>
        <end position="193"/>
    </location>
</feature>
<dbReference type="InterPro" id="IPR038839">
    <property type="entry name" value="Attf-4-like"/>
</dbReference>
<accession>A0AA39IFX4</accession>
<feature type="region of interest" description="Disordered" evidence="1">
    <location>
        <begin position="37"/>
        <end position="69"/>
    </location>
</feature>
<gene>
    <name evidence="2" type="ORF">QR680_007871</name>
</gene>
<feature type="region of interest" description="Disordered" evidence="1">
    <location>
        <begin position="238"/>
        <end position="298"/>
    </location>
</feature>
<feature type="region of interest" description="Disordered" evidence="1">
    <location>
        <begin position="1"/>
        <end position="21"/>
    </location>
</feature>
<feature type="compositionally biased region" description="Acidic residues" evidence="1">
    <location>
        <begin position="432"/>
        <end position="444"/>
    </location>
</feature>
<dbReference type="PANTHER" id="PTHR36522:SF1">
    <property type="entry name" value="AT HOOK-CONTAINING PROTEIN ATTF-4"/>
    <property type="match status" value="1"/>
</dbReference>
<dbReference type="AlphaFoldDB" id="A0AA39IFX4"/>
<dbReference type="EMBL" id="JAUCMV010000001">
    <property type="protein sequence ID" value="KAK0422925.1"/>
    <property type="molecule type" value="Genomic_DNA"/>
</dbReference>
<reference evidence="2" key="1">
    <citation type="submission" date="2023-06" db="EMBL/GenBank/DDBJ databases">
        <title>Genomic analysis of the entomopathogenic nematode Steinernema hermaphroditum.</title>
        <authorList>
            <person name="Schwarz E.M."/>
            <person name="Heppert J.K."/>
            <person name="Baniya A."/>
            <person name="Schwartz H.T."/>
            <person name="Tan C.-H."/>
            <person name="Antoshechkin I."/>
            <person name="Sternberg P.W."/>
            <person name="Goodrich-Blair H."/>
            <person name="Dillman A.R."/>
        </authorList>
    </citation>
    <scope>NUCLEOTIDE SEQUENCE</scope>
    <source>
        <strain evidence="2">PS9179</strain>
        <tissue evidence="2">Whole animal</tissue>
    </source>
</reference>
<proteinExistence type="predicted"/>
<feature type="region of interest" description="Disordered" evidence="1">
    <location>
        <begin position="110"/>
        <end position="143"/>
    </location>
</feature>
<name>A0AA39IFX4_9BILA</name>
<feature type="compositionally biased region" description="Low complexity" evidence="1">
    <location>
        <begin position="116"/>
        <end position="132"/>
    </location>
</feature>